<evidence type="ECO:0000313" key="2">
    <source>
        <dbReference type="Proteomes" id="UP000183832"/>
    </source>
</evidence>
<dbReference type="Proteomes" id="UP000183832">
    <property type="component" value="Unassembled WGS sequence"/>
</dbReference>
<reference evidence="1 2" key="1">
    <citation type="submission" date="2015-04" db="EMBL/GenBank/DDBJ databases">
        <authorList>
            <person name="Syromyatnikov M.Y."/>
            <person name="Popov V.N."/>
        </authorList>
    </citation>
    <scope>NUCLEOTIDE SEQUENCE [LARGE SCALE GENOMIC DNA]</scope>
</reference>
<evidence type="ECO:0000313" key="1">
    <source>
        <dbReference type="EMBL" id="CRK88922.1"/>
    </source>
</evidence>
<gene>
    <name evidence="1" type="ORF">CLUMA_CG002840</name>
</gene>
<organism evidence="1 2">
    <name type="scientific">Clunio marinus</name>
    <dbReference type="NCBI Taxonomy" id="568069"/>
    <lineage>
        <taxon>Eukaryota</taxon>
        <taxon>Metazoa</taxon>
        <taxon>Ecdysozoa</taxon>
        <taxon>Arthropoda</taxon>
        <taxon>Hexapoda</taxon>
        <taxon>Insecta</taxon>
        <taxon>Pterygota</taxon>
        <taxon>Neoptera</taxon>
        <taxon>Endopterygota</taxon>
        <taxon>Diptera</taxon>
        <taxon>Nematocera</taxon>
        <taxon>Chironomoidea</taxon>
        <taxon>Chironomidae</taxon>
        <taxon>Clunio</taxon>
    </lineage>
</organism>
<name>A0A1J1HN29_9DIPT</name>
<protein>
    <submittedName>
        <fullName evidence="1">CLUMA_CG002840, isoform A</fullName>
    </submittedName>
</protein>
<keyword evidence="2" id="KW-1185">Reference proteome</keyword>
<dbReference type="EMBL" id="CVRI01000010">
    <property type="protein sequence ID" value="CRK88922.1"/>
    <property type="molecule type" value="Genomic_DNA"/>
</dbReference>
<dbReference type="AlphaFoldDB" id="A0A1J1HN29"/>
<proteinExistence type="predicted"/>
<sequence>MEEGKPLNADFNVDCSTSKGNEKKKNLLAPSRHHYLGLCLAALEKQQNHSSETSKALRLAIEQKQQLQWGRKGYGTPRSRSHFE</sequence>
<accession>A0A1J1HN29</accession>